<dbReference type="GO" id="GO:0005634">
    <property type="term" value="C:nucleus"/>
    <property type="evidence" value="ECO:0007669"/>
    <property type="project" value="InterPro"/>
</dbReference>
<dbReference type="Pfam" id="PF07557">
    <property type="entry name" value="Shugoshin_C"/>
    <property type="match status" value="1"/>
</dbReference>
<dbReference type="OrthoDB" id="6123at2759"/>
<gene>
    <name evidence="8" type="primary">Dmoj\GI19498</name>
    <name evidence="8" type="ORF">Dmoj_GI19498</name>
</gene>
<name>B4KTZ8_DROMO</name>
<dbReference type="EMBL" id="CH933808">
    <property type="protein sequence ID" value="EDW08575.1"/>
    <property type="molecule type" value="Genomic_DNA"/>
</dbReference>
<dbReference type="PANTHER" id="PTHR13142:SF1">
    <property type="entry name" value="INNER CENTROMERE PROTEIN"/>
    <property type="match status" value="1"/>
</dbReference>
<dbReference type="GO" id="GO:0008017">
    <property type="term" value="F:microtubule binding"/>
    <property type="evidence" value="ECO:0007669"/>
    <property type="project" value="EnsemblMetazoa"/>
</dbReference>
<feature type="coiled-coil region" evidence="5">
    <location>
        <begin position="576"/>
        <end position="668"/>
    </location>
</feature>
<dbReference type="GO" id="GO:0032133">
    <property type="term" value="C:chromosome passenger complex"/>
    <property type="evidence" value="ECO:0007669"/>
    <property type="project" value="EnsemblMetazoa"/>
</dbReference>
<dbReference type="InParanoid" id="B4KTZ8"/>
<organism evidence="8 9">
    <name type="scientific">Drosophila mojavensis</name>
    <name type="common">Fruit fly</name>
    <dbReference type="NCBI Taxonomy" id="7230"/>
    <lineage>
        <taxon>Eukaryota</taxon>
        <taxon>Metazoa</taxon>
        <taxon>Ecdysozoa</taxon>
        <taxon>Arthropoda</taxon>
        <taxon>Hexapoda</taxon>
        <taxon>Insecta</taxon>
        <taxon>Pterygota</taxon>
        <taxon>Neoptera</taxon>
        <taxon>Endopterygota</taxon>
        <taxon>Diptera</taxon>
        <taxon>Brachycera</taxon>
        <taxon>Muscomorpha</taxon>
        <taxon>Ephydroidea</taxon>
        <taxon>Drosophilidae</taxon>
        <taxon>Drosophila</taxon>
    </lineage>
</organism>
<dbReference type="Proteomes" id="UP000009192">
    <property type="component" value="Unassembled WGS sequence"/>
</dbReference>
<feature type="region of interest" description="Disordered" evidence="6">
    <location>
        <begin position="52"/>
        <end position="91"/>
    </location>
</feature>
<accession>B4KTZ8</accession>
<dbReference type="AlphaFoldDB" id="B4KTZ8"/>
<evidence type="ECO:0000256" key="6">
    <source>
        <dbReference type="SAM" id="MobiDB-lite"/>
    </source>
</evidence>
<feature type="region of interest" description="Disordered" evidence="6">
    <location>
        <begin position="110"/>
        <end position="129"/>
    </location>
</feature>
<evidence type="ECO:0000256" key="5">
    <source>
        <dbReference type="SAM" id="Coils"/>
    </source>
</evidence>
<feature type="region of interest" description="Disordered" evidence="6">
    <location>
        <begin position="256"/>
        <end position="325"/>
    </location>
</feature>
<dbReference type="GO" id="GO:0008356">
    <property type="term" value="P:asymmetric cell division"/>
    <property type="evidence" value="ECO:0007669"/>
    <property type="project" value="EnsemblMetazoa"/>
</dbReference>
<dbReference type="GO" id="GO:0030496">
    <property type="term" value="C:midbody"/>
    <property type="evidence" value="ECO:0007669"/>
    <property type="project" value="EnsemblMetazoa"/>
</dbReference>
<keyword evidence="3" id="KW-0963">Cytoplasm</keyword>
<dbReference type="GO" id="GO:0000281">
    <property type="term" value="P:mitotic cytokinesis"/>
    <property type="evidence" value="ECO:0007669"/>
    <property type="project" value="EnsemblMetazoa"/>
</dbReference>
<evidence type="ECO:0000313" key="8">
    <source>
        <dbReference type="EMBL" id="EDW08575.1"/>
    </source>
</evidence>
<keyword evidence="4" id="KW-0159">Chromosome partition</keyword>
<proteinExistence type="inferred from homology"/>
<dbReference type="InterPro" id="IPR011515">
    <property type="entry name" value="Shugoshin_C"/>
</dbReference>
<protein>
    <submittedName>
        <fullName evidence="8">Uncharacterized protein, isoform A</fullName>
    </submittedName>
</protein>
<dbReference type="GO" id="GO:0007065">
    <property type="term" value="P:male meiosis sister chromatid cohesion"/>
    <property type="evidence" value="ECO:0007669"/>
    <property type="project" value="EnsemblMetazoa"/>
</dbReference>
<evidence type="ECO:0000256" key="3">
    <source>
        <dbReference type="ARBA" id="ARBA00022490"/>
    </source>
</evidence>
<dbReference type="eggNOG" id="KOG4456">
    <property type="taxonomic scope" value="Eukaryota"/>
</dbReference>
<dbReference type="GO" id="GO:0008104">
    <property type="term" value="P:intracellular protein localization"/>
    <property type="evidence" value="ECO:0007669"/>
    <property type="project" value="EnsemblMetazoa"/>
</dbReference>
<dbReference type="GO" id="GO:1990385">
    <property type="term" value="C:meiotic spindle midzone"/>
    <property type="evidence" value="ECO:0007669"/>
    <property type="project" value="EnsemblMetazoa"/>
</dbReference>
<comment type="subcellular location">
    <subcellularLocation>
        <location evidence="1">Cytoplasm</location>
    </subcellularLocation>
</comment>
<dbReference type="GO" id="GO:1990023">
    <property type="term" value="C:mitotic spindle midzone"/>
    <property type="evidence" value="ECO:0007669"/>
    <property type="project" value="EnsemblMetazoa"/>
</dbReference>
<evidence type="ECO:0000256" key="4">
    <source>
        <dbReference type="ARBA" id="ARBA00022829"/>
    </source>
</evidence>
<sequence length="778" mass="86069">MDDLLGVMQTVSKLHIEMEAIRKTHFEELDQLFFGIASAMADVKITEVAAAAKPSNNSSNSSITPQQTKKRAKRLTSLAEDDGDAPADVPDIQVPQRQSARLGNAQLLAAAGEEEEEEVVNTTGTLMPPPPAPAAIVAETSMSSGRPQRAAKLRSEKNLKEPPLNVKLRRPSNEEMVKIKLESEQRASQMHTIKLLNVPTEESVAAKAPEPAAVGSKAKDNELSTTNLRVKVKREKMSNDNVEATTTTLESTKTLTNESTILSTTTTTANSTTTTKKGRKKKETHKPIKVERLSDLDKNLPIASRTRRGSNNTRNSQESQAAAPPQASIYEDAVEDVPTAAVPTTGVVMNETVTLPNATFDINMPTSNATMCLGDNLAGNATFQVESEKDNSMKTAREENSLPDGAQDTSLLTEDESLQEAPKPKIPEQPIPKSLKGIKLPARTHELFNPLMQSPVKMRVEAFENAAQAQNNLRSRRIRDALYQGATGSSTTPVIGKLQAPTLGRFLTPTQSSTATLTNSAQPKKAPLSACKATTLMKTATGTNLKSANSGSSKALTRENSGEDFRKGLHQLAEERKKQREQKHLQAAQLREAKERERAERMAKLAKEREEKRLKKQQEKLLEERKRMEMEELQRKLNQQEEAERLKKAKAKEQERELLAQMKLQQQLQSAKAKKMMPPPPKSKYTFEMLHEDDSTDDEGKVSYKRPPVPTWSRSHVRGAGMILQTFCPTDIIDSFFSVAPQTPDLKNIFPNIDPSHLKRNSSVLWSTPPRYSELPKY</sequence>
<keyword evidence="5" id="KW-0175">Coiled coil</keyword>
<dbReference type="GO" id="GO:0051257">
    <property type="term" value="P:meiotic spindle midzone assembly"/>
    <property type="evidence" value="ECO:0007669"/>
    <property type="project" value="EnsemblMetazoa"/>
</dbReference>
<feature type="compositionally biased region" description="Basic and acidic residues" evidence="6">
    <location>
        <begin position="388"/>
        <end position="400"/>
    </location>
</feature>
<dbReference type="GO" id="GO:0000776">
    <property type="term" value="C:kinetochore"/>
    <property type="evidence" value="ECO:0007669"/>
    <property type="project" value="EnsemblMetazoa"/>
</dbReference>
<evidence type="ECO:0000259" key="7">
    <source>
        <dbReference type="Pfam" id="PF07557"/>
    </source>
</evidence>
<feature type="compositionally biased region" description="Low complexity" evidence="6">
    <location>
        <begin position="309"/>
        <end position="325"/>
    </location>
</feature>
<feature type="compositionally biased region" description="Basic and acidic residues" evidence="6">
    <location>
        <begin position="285"/>
        <end position="298"/>
    </location>
</feature>
<feature type="compositionally biased region" description="Low complexity" evidence="6">
    <location>
        <begin position="256"/>
        <end position="275"/>
    </location>
</feature>
<dbReference type="HOGENOM" id="CLU_336251_0_0_1"/>
<dbReference type="FunCoup" id="B4KTZ8">
    <property type="interactions" value="37"/>
</dbReference>
<reference evidence="8 9" key="1">
    <citation type="journal article" date="2007" name="Nature">
        <title>Evolution of genes and genomes on the Drosophila phylogeny.</title>
        <authorList>
            <consortium name="Drosophila 12 Genomes Consortium"/>
            <person name="Clark A.G."/>
            <person name="Eisen M.B."/>
            <person name="Smith D.R."/>
            <person name="Bergman C.M."/>
            <person name="Oliver B."/>
            <person name="Markow T.A."/>
            <person name="Kaufman T.C."/>
            <person name="Kellis M."/>
            <person name="Gelbart W."/>
            <person name="Iyer V.N."/>
            <person name="Pollard D.A."/>
            <person name="Sackton T.B."/>
            <person name="Larracuente A.M."/>
            <person name="Singh N.D."/>
            <person name="Abad J.P."/>
            <person name="Abt D.N."/>
            <person name="Adryan B."/>
            <person name="Aguade M."/>
            <person name="Akashi H."/>
            <person name="Anderson W.W."/>
            <person name="Aquadro C.F."/>
            <person name="Ardell D.H."/>
            <person name="Arguello R."/>
            <person name="Artieri C.G."/>
            <person name="Barbash D.A."/>
            <person name="Barker D."/>
            <person name="Barsanti P."/>
            <person name="Batterham P."/>
            <person name="Batzoglou S."/>
            <person name="Begun D."/>
            <person name="Bhutkar A."/>
            <person name="Blanco E."/>
            <person name="Bosak S.A."/>
            <person name="Bradley R.K."/>
            <person name="Brand A.D."/>
            <person name="Brent M.R."/>
            <person name="Brooks A.N."/>
            <person name="Brown R.H."/>
            <person name="Butlin R.K."/>
            <person name="Caggese C."/>
            <person name="Calvi B.R."/>
            <person name="Bernardo de Carvalho A."/>
            <person name="Caspi A."/>
            <person name="Castrezana S."/>
            <person name="Celniker S.E."/>
            <person name="Chang J.L."/>
            <person name="Chapple C."/>
            <person name="Chatterji S."/>
            <person name="Chinwalla A."/>
            <person name="Civetta A."/>
            <person name="Clifton S.W."/>
            <person name="Comeron J.M."/>
            <person name="Costello J.C."/>
            <person name="Coyne J.A."/>
            <person name="Daub J."/>
            <person name="David R.G."/>
            <person name="Delcher A.L."/>
            <person name="Delehaunty K."/>
            <person name="Do C.B."/>
            <person name="Ebling H."/>
            <person name="Edwards K."/>
            <person name="Eickbush T."/>
            <person name="Evans J.D."/>
            <person name="Filipski A."/>
            <person name="Findeiss S."/>
            <person name="Freyhult E."/>
            <person name="Fulton L."/>
            <person name="Fulton R."/>
            <person name="Garcia A.C."/>
            <person name="Gardiner A."/>
            <person name="Garfield D.A."/>
            <person name="Garvin B.E."/>
            <person name="Gibson G."/>
            <person name="Gilbert D."/>
            <person name="Gnerre S."/>
            <person name="Godfrey J."/>
            <person name="Good R."/>
            <person name="Gotea V."/>
            <person name="Gravely B."/>
            <person name="Greenberg A.J."/>
            <person name="Griffiths-Jones S."/>
            <person name="Gross S."/>
            <person name="Guigo R."/>
            <person name="Gustafson E.A."/>
            <person name="Haerty W."/>
            <person name="Hahn M.W."/>
            <person name="Halligan D.L."/>
            <person name="Halpern A.L."/>
            <person name="Halter G.M."/>
            <person name="Han M.V."/>
            <person name="Heger A."/>
            <person name="Hillier L."/>
            <person name="Hinrichs A.S."/>
            <person name="Holmes I."/>
            <person name="Hoskins R.A."/>
            <person name="Hubisz M.J."/>
            <person name="Hultmark D."/>
            <person name="Huntley M.A."/>
            <person name="Jaffe D.B."/>
            <person name="Jagadeeshan S."/>
            <person name="Jeck W.R."/>
            <person name="Johnson J."/>
            <person name="Jones C.D."/>
            <person name="Jordan W.C."/>
            <person name="Karpen G.H."/>
            <person name="Kataoka E."/>
            <person name="Keightley P.D."/>
            <person name="Kheradpour P."/>
            <person name="Kirkness E.F."/>
            <person name="Koerich L.B."/>
            <person name="Kristiansen K."/>
            <person name="Kudrna D."/>
            <person name="Kulathinal R.J."/>
            <person name="Kumar S."/>
            <person name="Kwok R."/>
            <person name="Lander E."/>
            <person name="Langley C.H."/>
            <person name="Lapoint R."/>
            <person name="Lazzaro B.P."/>
            <person name="Lee S.J."/>
            <person name="Levesque L."/>
            <person name="Li R."/>
            <person name="Lin C.F."/>
            <person name="Lin M.F."/>
            <person name="Lindblad-Toh K."/>
            <person name="Llopart A."/>
            <person name="Long M."/>
            <person name="Low L."/>
            <person name="Lozovsky E."/>
            <person name="Lu J."/>
            <person name="Luo M."/>
            <person name="Machado C.A."/>
            <person name="Makalowski W."/>
            <person name="Marzo M."/>
            <person name="Matsuda M."/>
            <person name="Matzkin L."/>
            <person name="McAllister B."/>
            <person name="McBride C.S."/>
            <person name="McKernan B."/>
            <person name="McKernan K."/>
            <person name="Mendez-Lago M."/>
            <person name="Minx P."/>
            <person name="Mollenhauer M.U."/>
            <person name="Montooth K."/>
            <person name="Mount S.M."/>
            <person name="Mu X."/>
            <person name="Myers E."/>
            <person name="Negre B."/>
            <person name="Newfeld S."/>
            <person name="Nielsen R."/>
            <person name="Noor M.A."/>
            <person name="O'Grady P."/>
            <person name="Pachter L."/>
            <person name="Papaceit M."/>
            <person name="Parisi M.J."/>
            <person name="Parisi M."/>
            <person name="Parts L."/>
            <person name="Pedersen J.S."/>
            <person name="Pesole G."/>
            <person name="Phillippy A.M."/>
            <person name="Ponting C.P."/>
            <person name="Pop M."/>
            <person name="Porcelli D."/>
            <person name="Powell J.R."/>
            <person name="Prohaska S."/>
            <person name="Pruitt K."/>
            <person name="Puig M."/>
            <person name="Quesneville H."/>
            <person name="Ram K.R."/>
            <person name="Rand D."/>
            <person name="Rasmussen M.D."/>
            <person name="Reed L.K."/>
            <person name="Reenan R."/>
            <person name="Reily A."/>
            <person name="Remington K.A."/>
            <person name="Rieger T.T."/>
            <person name="Ritchie M.G."/>
            <person name="Robin C."/>
            <person name="Rogers Y.H."/>
            <person name="Rohde C."/>
            <person name="Rozas J."/>
            <person name="Rubenfield M.J."/>
            <person name="Ruiz A."/>
            <person name="Russo S."/>
            <person name="Salzberg S.L."/>
            <person name="Sanchez-Gracia A."/>
            <person name="Saranga D.J."/>
            <person name="Sato H."/>
            <person name="Schaeffer S.W."/>
            <person name="Schatz M.C."/>
            <person name="Schlenke T."/>
            <person name="Schwartz R."/>
            <person name="Segarra C."/>
            <person name="Singh R.S."/>
            <person name="Sirot L."/>
            <person name="Sirota M."/>
            <person name="Sisneros N.B."/>
            <person name="Smith C.D."/>
            <person name="Smith T.F."/>
            <person name="Spieth J."/>
            <person name="Stage D.E."/>
            <person name="Stark A."/>
            <person name="Stephan W."/>
            <person name="Strausberg R.L."/>
            <person name="Strempel S."/>
            <person name="Sturgill D."/>
            <person name="Sutton G."/>
            <person name="Sutton G.G."/>
            <person name="Tao W."/>
            <person name="Teichmann S."/>
            <person name="Tobari Y.N."/>
            <person name="Tomimura Y."/>
            <person name="Tsolas J.M."/>
            <person name="Valente V.L."/>
            <person name="Venter E."/>
            <person name="Venter J.C."/>
            <person name="Vicario S."/>
            <person name="Vieira F.G."/>
            <person name="Vilella A.J."/>
            <person name="Villasante A."/>
            <person name="Walenz B."/>
            <person name="Wang J."/>
            <person name="Wasserman M."/>
            <person name="Watts T."/>
            <person name="Wilson D."/>
            <person name="Wilson R.K."/>
            <person name="Wing R.A."/>
            <person name="Wolfner M.F."/>
            <person name="Wong A."/>
            <person name="Wong G.K."/>
            <person name="Wu C.I."/>
            <person name="Wu G."/>
            <person name="Yamamoto D."/>
            <person name="Yang H.P."/>
            <person name="Yang S.P."/>
            <person name="Yorke J.A."/>
            <person name="Yoshida K."/>
            <person name="Zdobnov E."/>
            <person name="Zhang P."/>
            <person name="Zhang Y."/>
            <person name="Zimin A.V."/>
            <person name="Baldwin J."/>
            <person name="Abdouelleil A."/>
            <person name="Abdulkadir J."/>
            <person name="Abebe A."/>
            <person name="Abera B."/>
            <person name="Abreu J."/>
            <person name="Acer S.C."/>
            <person name="Aftuck L."/>
            <person name="Alexander A."/>
            <person name="An P."/>
            <person name="Anderson E."/>
            <person name="Anderson S."/>
            <person name="Arachi H."/>
            <person name="Azer M."/>
            <person name="Bachantsang P."/>
            <person name="Barry A."/>
            <person name="Bayul T."/>
            <person name="Berlin A."/>
            <person name="Bessette D."/>
            <person name="Bloom T."/>
            <person name="Blye J."/>
            <person name="Boguslavskiy L."/>
            <person name="Bonnet C."/>
            <person name="Boukhgalter B."/>
            <person name="Bourzgui I."/>
            <person name="Brown A."/>
            <person name="Cahill P."/>
            <person name="Channer S."/>
            <person name="Cheshatsang Y."/>
            <person name="Chuda L."/>
            <person name="Citroen M."/>
            <person name="Collymore A."/>
            <person name="Cooke P."/>
            <person name="Costello M."/>
            <person name="D'Aco K."/>
            <person name="Daza R."/>
            <person name="De Haan G."/>
            <person name="DeGray S."/>
            <person name="DeMaso C."/>
            <person name="Dhargay N."/>
            <person name="Dooley K."/>
            <person name="Dooley E."/>
            <person name="Doricent M."/>
            <person name="Dorje P."/>
            <person name="Dorjee K."/>
            <person name="Dupes A."/>
            <person name="Elong R."/>
            <person name="Falk J."/>
            <person name="Farina A."/>
            <person name="Faro S."/>
            <person name="Ferguson D."/>
            <person name="Fisher S."/>
            <person name="Foley C.D."/>
            <person name="Franke A."/>
            <person name="Friedrich D."/>
            <person name="Gadbois L."/>
            <person name="Gearin G."/>
            <person name="Gearin C.R."/>
            <person name="Giannoukos G."/>
            <person name="Goode T."/>
            <person name="Graham J."/>
            <person name="Grandbois E."/>
            <person name="Grewal S."/>
            <person name="Gyaltsen K."/>
            <person name="Hafez N."/>
            <person name="Hagos B."/>
            <person name="Hall J."/>
            <person name="Henson C."/>
            <person name="Hollinger A."/>
            <person name="Honan T."/>
            <person name="Huard M.D."/>
            <person name="Hughes L."/>
            <person name="Hurhula B."/>
            <person name="Husby M.E."/>
            <person name="Kamat A."/>
            <person name="Kanga B."/>
            <person name="Kashin S."/>
            <person name="Khazanovich D."/>
            <person name="Kisner P."/>
            <person name="Lance K."/>
            <person name="Lara M."/>
            <person name="Lee W."/>
            <person name="Lennon N."/>
            <person name="Letendre F."/>
            <person name="LeVine R."/>
            <person name="Lipovsky A."/>
            <person name="Liu X."/>
            <person name="Liu J."/>
            <person name="Liu S."/>
            <person name="Lokyitsang T."/>
            <person name="Lokyitsang Y."/>
            <person name="Lubonja R."/>
            <person name="Lui A."/>
            <person name="MacDonald P."/>
            <person name="Magnisalis V."/>
            <person name="Maru K."/>
            <person name="Matthews C."/>
            <person name="McCusker W."/>
            <person name="McDonough S."/>
            <person name="Mehta T."/>
            <person name="Meldrim J."/>
            <person name="Meneus L."/>
            <person name="Mihai O."/>
            <person name="Mihalev A."/>
            <person name="Mihova T."/>
            <person name="Mittelman R."/>
            <person name="Mlenga V."/>
            <person name="Montmayeur A."/>
            <person name="Mulrain L."/>
            <person name="Navidi A."/>
            <person name="Naylor J."/>
            <person name="Negash T."/>
            <person name="Nguyen T."/>
            <person name="Nguyen N."/>
            <person name="Nicol R."/>
            <person name="Norbu C."/>
            <person name="Norbu N."/>
            <person name="Novod N."/>
            <person name="O'Neill B."/>
            <person name="Osman S."/>
            <person name="Markiewicz E."/>
            <person name="Oyono O.L."/>
            <person name="Patti C."/>
            <person name="Phunkhang P."/>
            <person name="Pierre F."/>
            <person name="Priest M."/>
            <person name="Raghuraman S."/>
            <person name="Rege F."/>
            <person name="Reyes R."/>
            <person name="Rise C."/>
            <person name="Rogov P."/>
            <person name="Ross K."/>
            <person name="Ryan E."/>
            <person name="Settipalli S."/>
            <person name="Shea T."/>
            <person name="Sherpa N."/>
            <person name="Shi L."/>
            <person name="Shih D."/>
            <person name="Sparrow T."/>
            <person name="Spaulding J."/>
            <person name="Stalker J."/>
            <person name="Stange-Thomann N."/>
            <person name="Stavropoulos S."/>
            <person name="Stone C."/>
            <person name="Strader C."/>
            <person name="Tesfaye S."/>
            <person name="Thomson T."/>
            <person name="Thoulutsang Y."/>
            <person name="Thoulutsang D."/>
            <person name="Topham K."/>
            <person name="Topping I."/>
            <person name="Tsamla T."/>
            <person name="Vassiliev H."/>
            <person name="Vo A."/>
            <person name="Wangchuk T."/>
            <person name="Wangdi T."/>
            <person name="Weiand M."/>
            <person name="Wilkinson J."/>
            <person name="Wilson A."/>
            <person name="Yadav S."/>
            <person name="Young G."/>
            <person name="Yu Q."/>
            <person name="Zembek L."/>
            <person name="Zhong D."/>
            <person name="Zimmer A."/>
            <person name="Zwirko Z."/>
            <person name="Jaffe D.B."/>
            <person name="Alvarez P."/>
            <person name="Brockman W."/>
            <person name="Butler J."/>
            <person name="Chin C."/>
            <person name="Gnerre S."/>
            <person name="Grabherr M."/>
            <person name="Kleber M."/>
            <person name="Mauceli E."/>
            <person name="MacCallum I."/>
        </authorList>
    </citation>
    <scope>NUCLEOTIDE SEQUENCE [LARGE SCALE GENOMIC DNA]</scope>
    <source>
        <strain evidence="9">Tucson 15081-1352.22</strain>
    </source>
</reference>
<dbReference type="OMA" id="RPHELFN"/>
<evidence type="ECO:0000256" key="1">
    <source>
        <dbReference type="ARBA" id="ARBA00004496"/>
    </source>
</evidence>
<dbReference type="GO" id="GO:0010032">
    <property type="term" value="P:meiotic chromosome condensation"/>
    <property type="evidence" value="ECO:0007669"/>
    <property type="project" value="EnsemblMetazoa"/>
</dbReference>
<comment type="similarity">
    <text evidence="2">Belongs to the shugoshin family.</text>
</comment>
<dbReference type="PhylomeDB" id="B4KTZ8"/>
<feature type="domain" description="Shugoshin C-terminal" evidence="7">
    <location>
        <begin position="145"/>
        <end position="170"/>
    </location>
</feature>
<evidence type="ECO:0000256" key="2">
    <source>
        <dbReference type="ARBA" id="ARBA00010845"/>
    </source>
</evidence>
<keyword evidence="9" id="KW-1185">Reference proteome</keyword>
<dbReference type="GO" id="GO:0051310">
    <property type="term" value="P:metaphase chromosome alignment"/>
    <property type="evidence" value="ECO:0007669"/>
    <property type="project" value="EnsemblMetazoa"/>
</dbReference>
<dbReference type="PANTHER" id="PTHR13142">
    <property type="entry name" value="INNER CENTROMERE PROTEIN"/>
    <property type="match status" value="1"/>
</dbReference>
<evidence type="ECO:0000313" key="9">
    <source>
        <dbReference type="Proteomes" id="UP000009192"/>
    </source>
</evidence>
<feature type="region of interest" description="Disordered" evidence="6">
    <location>
        <begin position="388"/>
        <end position="408"/>
    </location>
</feature>
<feature type="compositionally biased region" description="Polar residues" evidence="6">
    <location>
        <begin position="543"/>
        <end position="555"/>
    </location>
</feature>
<feature type="region of interest" description="Disordered" evidence="6">
    <location>
        <begin position="543"/>
        <end position="563"/>
    </location>
</feature>
<dbReference type="GO" id="GO:0005737">
    <property type="term" value="C:cytoplasm"/>
    <property type="evidence" value="ECO:0007669"/>
    <property type="project" value="UniProtKB-SubCell"/>
</dbReference>
<dbReference type="GO" id="GO:0007056">
    <property type="term" value="P:spindle assembly involved in female meiosis"/>
    <property type="evidence" value="ECO:0007669"/>
    <property type="project" value="EnsemblMetazoa"/>
</dbReference>